<dbReference type="Proteomes" id="UP001198565">
    <property type="component" value="Unassembled WGS sequence"/>
</dbReference>
<dbReference type="PANTHER" id="PTHR43156:SF2">
    <property type="entry name" value="STAGE II SPORULATION PROTEIN E"/>
    <property type="match status" value="1"/>
</dbReference>
<dbReference type="SMART" id="SM00065">
    <property type="entry name" value="GAF"/>
    <property type="match status" value="1"/>
</dbReference>
<evidence type="ECO:0000313" key="6">
    <source>
        <dbReference type="Proteomes" id="UP001198565"/>
    </source>
</evidence>
<sequence>MPGSERTPADPGRTRPRRSATWAEAPYPVVVADRAGAVVESNDAALTLLPRLRPGAPLDDTVPGWLAASHARLTTPTGDRDDVPAALPGPRAGTGEPVEGMVGDRSFGAHATRRGDGDVVWWLVETTDVRLAEATLAEERRRTSLLAEASNTLLASLNLERCTEATARLAVQHLADAAIVVGPPDGRSLTVTSCATGHPVTRRLVRAEPDIVPGLREALEGFPPVPSRWIDPAALPDWASAEGFTGPVGSVVVTPLPGHGVSAGALVLLRHGDHARFSQSEEVFARLFAARAGAALSAARMYGEQAAITATLTRELLPPTLTQVNGVEFAGGYRAAAAHERVGGDFFDVHAGGDASAETLAVIGDVCGKGLDAAVLTGKIRNTLHALLPLADDHERLLNLLNGALLTTEHARFATLALASVRRDGGQVLLRLTSAGHPPPLLVRADGRVETAATHGTLVGALPTVRASTAETVLQPGETCLMFTDGITEARGGPLGEEMFGEARLRRALGECAGLPAEAVVERVQMLATSWVDSHRHDDMAVVAITAPRHAHLSAVDGHTRGRYTA</sequence>
<feature type="domain" description="PPM-type phosphatase" evidence="4">
    <location>
        <begin position="324"/>
        <end position="547"/>
    </location>
</feature>
<dbReference type="PANTHER" id="PTHR43156">
    <property type="entry name" value="STAGE II SPORULATION PROTEIN E-RELATED"/>
    <property type="match status" value="1"/>
</dbReference>
<dbReference type="SMART" id="SM00331">
    <property type="entry name" value="PP2C_SIG"/>
    <property type="match status" value="1"/>
</dbReference>
<proteinExistence type="predicted"/>
<accession>A0ABS7QQC1</accession>
<gene>
    <name evidence="5" type="ORF">K7472_11070</name>
</gene>
<name>A0ABS7QQC1_9ACTN</name>
<dbReference type="RefSeq" id="WP_222976705.1">
    <property type="nucleotide sequence ID" value="NZ_JAINVZ010000005.1"/>
</dbReference>
<dbReference type="InterPro" id="IPR003018">
    <property type="entry name" value="GAF"/>
</dbReference>
<evidence type="ECO:0000256" key="1">
    <source>
        <dbReference type="ARBA" id="ARBA00022801"/>
    </source>
</evidence>
<dbReference type="SUPFAM" id="SSF81606">
    <property type="entry name" value="PP2C-like"/>
    <property type="match status" value="1"/>
</dbReference>
<dbReference type="InterPro" id="IPR001932">
    <property type="entry name" value="PPM-type_phosphatase-like_dom"/>
</dbReference>
<dbReference type="InterPro" id="IPR052016">
    <property type="entry name" value="Bact_Sigma-Reg"/>
</dbReference>
<dbReference type="EMBL" id="JAINVZ010000005">
    <property type="protein sequence ID" value="MBY8885388.1"/>
    <property type="molecule type" value="Genomic_DNA"/>
</dbReference>
<dbReference type="Pfam" id="PF07228">
    <property type="entry name" value="SpoIIE"/>
    <property type="match status" value="1"/>
</dbReference>
<evidence type="ECO:0000259" key="4">
    <source>
        <dbReference type="SMART" id="SM00331"/>
    </source>
</evidence>
<dbReference type="InterPro" id="IPR029016">
    <property type="entry name" value="GAF-like_dom_sf"/>
</dbReference>
<keyword evidence="1" id="KW-0378">Hydrolase</keyword>
<evidence type="ECO:0000259" key="3">
    <source>
        <dbReference type="SMART" id="SM00065"/>
    </source>
</evidence>
<keyword evidence="6" id="KW-1185">Reference proteome</keyword>
<dbReference type="Gene3D" id="3.30.450.40">
    <property type="match status" value="1"/>
</dbReference>
<evidence type="ECO:0000313" key="5">
    <source>
        <dbReference type="EMBL" id="MBY8885388.1"/>
    </source>
</evidence>
<dbReference type="Gene3D" id="3.60.40.10">
    <property type="entry name" value="PPM-type phosphatase domain"/>
    <property type="match status" value="1"/>
</dbReference>
<protein>
    <submittedName>
        <fullName evidence="5">Serine/threonine-protein phosphatase</fullName>
    </submittedName>
</protein>
<dbReference type="InterPro" id="IPR036457">
    <property type="entry name" value="PPM-type-like_dom_sf"/>
</dbReference>
<reference evidence="5 6" key="1">
    <citation type="submission" date="2021-08" db="EMBL/GenBank/DDBJ databases">
        <title>Streptomyces sp. PTM05 isolated from lichen.</title>
        <authorList>
            <person name="Somphong A."/>
            <person name="Phongsopitanun W."/>
            <person name="Tanasupawat S."/>
        </authorList>
    </citation>
    <scope>NUCLEOTIDE SEQUENCE [LARGE SCALE GENOMIC DNA]</scope>
    <source>
        <strain evidence="5 6">Ptm05</strain>
    </source>
</reference>
<organism evidence="5 6">
    <name type="scientific">Streptantibioticus parmotrematis</name>
    <dbReference type="NCBI Taxonomy" id="2873249"/>
    <lineage>
        <taxon>Bacteria</taxon>
        <taxon>Bacillati</taxon>
        <taxon>Actinomycetota</taxon>
        <taxon>Actinomycetes</taxon>
        <taxon>Kitasatosporales</taxon>
        <taxon>Streptomycetaceae</taxon>
        <taxon>Streptantibioticus</taxon>
    </lineage>
</organism>
<feature type="domain" description="GAF" evidence="3">
    <location>
        <begin position="158"/>
        <end position="306"/>
    </location>
</feature>
<evidence type="ECO:0000256" key="2">
    <source>
        <dbReference type="SAM" id="MobiDB-lite"/>
    </source>
</evidence>
<dbReference type="SUPFAM" id="SSF55781">
    <property type="entry name" value="GAF domain-like"/>
    <property type="match status" value="1"/>
</dbReference>
<feature type="region of interest" description="Disordered" evidence="2">
    <location>
        <begin position="72"/>
        <end position="109"/>
    </location>
</feature>
<feature type="region of interest" description="Disordered" evidence="2">
    <location>
        <begin position="1"/>
        <end position="20"/>
    </location>
</feature>
<comment type="caution">
    <text evidence="5">The sequence shown here is derived from an EMBL/GenBank/DDBJ whole genome shotgun (WGS) entry which is preliminary data.</text>
</comment>